<dbReference type="PIRSF" id="PIRSF000103">
    <property type="entry name" value="HIBADH"/>
    <property type="match status" value="1"/>
</dbReference>
<dbReference type="InterPro" id="IPR036291">
    <property type="entry name" value="NAD(P)-bd_dom_sf"/>
</dbReference>
<reference evidence="5" key="1">
    <citation type="submission" date="2022-08" db="EMBL/GenBank/DDBJ databases">
        <title>Nisaea acidiphila sp. nov., isolated from a marine algal debris and emended description of the genus Nisaea Urios et al. 2008.</title>
        <authorList>
            <person name="Kwon K."/>
        </authorList>
    </citation>
    <scope>NUCLEOTIDE SEQUENCE</scope>
    <source>
        <strain evidence="5">MEBiC11861</strain>
    </source>
</reference>
<dbReference type="PANTHER" id="PTHR43060">
    <property type="entry name" value="3-HYDROXYISOBUTYRATE DEHYDROGENASE-LIKE 1, MITOCHONDRIAL-RELATED"/>
    <property type="match status" value="1"/>
</dbReference>
<dbReference type="InterPro" id="IPR015815">
    <property type="entry name" value="HIBADH-related"/>
</dbReference>
<keyword evidence="1" id="KW-0560">Oxidoreductase</keyword>
<dbReference type="SUPFAM" id="SSF48179">
    <property type="entry name" value="6-phosphogluconate dehydrogenase C-terminal domain-like"/>
    <property type="match status" value="1"/>
</dbReference>
<protein>
    <submittedName>
        <fullName evidence="5">NAD(P)-binding domain-containing protein</fullName>
    </submittedName>
</protein>
<keyword evidence="2" id="KW-0520">NAD</keyword>
<dbReference type="RefSeq" id="WP_257771272.1">
    <property type="nucleotide sequence ID" value="NZ_CP102480.1"/>
</dbReference>
<dbReference type="InterPro" id="IPR006115">
    <property type="entry name" value="6PGDH_NADP-bd"/>
</dbReference>
<sequence length="302" mass="31420">MSAQKPLDGRRIGLVGLGRRGLAVARKLTESGARLHVWTQNTAKAVGLAEAHPLIEVEPCPRDVARYTEATLVAVNNDSALERVVFDPDEDRYGALHGTPPEGLIVDIGETTPQSTRNFADRVRQSGRIWIDAPITEAALGGTLSAGGTDMAFARIWPVLRVLAAKALHAGPVGAGQAIRTCSAAIHGQMVQALAEGLALAAASGVEAEALLAALADSAVGGAVLNETGRRMADREFRAGRTVRMQAALTDQAEALAGAAGLSLGGLKSNAAHWNALVENGQGDLDISSLILEIAENPKDPE</sequence>
<dbReference type="Proteomes" id="UP001060336">
    <property type="component" value="Chromosome"/>
</dbReference>
<evidence type="ECO:0000256" key="1">
    <source>
        <dbReference type="ARBA" id="ARBA00023002"/>
    </source>
</evidence>
<proteinExistence type="predicted"/>
<dbReference type="SUPFAM" id="SSF51735">
    <property type="entry name" value="NAD(P)-binding Rossmann-fold domains"/>
    <property type="match status" value="1"/>
</dbReference>
<dbReference type="GO" id="GO:0016491">
    <property type="term" value="F:oxidoreductase activity"/>
    <property type="evidence" value="ECO:0007669"/>
    <property type="project" value="UniProtKB-KW"/>
</dbReference>
<dbReference type="Pfam" id="PF03446">
    <property type="entry name" value="NAD_binding_2"/>
    <property type="match status" value="1"/>
</dbReference>
<evidence type="ECO:0000259" key="4">
    <source>
        <dbReference type="Pfam" id="PF14833"/>
    </source>
</evidence>
<evidence type="ECO:0000256" key="2">
    <source>
        <dbReference type="ARBA" id="ARBA00023027"/>
    </source>
</evidence>
<dbReference type="EMBL" id="CP102480">
    <property type="protein sequence ID" value="UUX51651.1"/>
    <property type="molecule type" value="Genomic_DNA"/>
</dbReference>
<name>A0A9J7AV62_9PROT</name>
<dbReference type="GO" id="GO:0050661">
    <property type="term" value="F:NADP binding"/>
    <property type="evidence" value="ECO:0007669"/>
    <property type="project" value="InterPro"/>
</dbReference>
<dbReference type="KEGG" id="naci:NUH88_08105"/>
<evidence type="ECO:0000259" key="3">
    <source>
        <dbReference type="Pfam" id="PF03446"/>
    </source>
</evidence>
<dbReference type="Gene3D" id="1.10.1040.10">
    <property type="entry name" value="N-(1-d-carboxylethyl)-l-norvaline Dehydrogenase, domain 2"/>
    <property type="match status" value="1"/>
</dbReference>
<feature type="domain" description="3-hydroxyisobutyrate dehydrogenase-like NAD-binding" evidence="4">
    <location>
        <begin position="174"/>
        <end position="291"/>
    </location>
</feature>
<feature type="domain" description="6-phosphogluconate dehydrogenase NADP-binding" evidence="3">
    <location>
        <begin position="11"/>
        <end position="170"/>
    </location>
</feature>
<evidence type="ECO:0000313" key="5">
    <source>
        <dbReference type="EMBL" id="UUX51651.1"/>
    </source>
</evidence>
<keyword evidence="6" id="KW-1185">Reference proteome</keyword>
<dbReference type="GO" id="GO:0051287">
    <property type="term" value="F:NAD binding"/>
    <property type="evidence" value="ECO:0007669"/>
    <property type="project" value="InterPro"/>
</dbReference>
<dbReference type="Gene3D" id="3.40.50.720">
    <property type="entry name" value="NAD(P)-binding Rossmann-like Domain"/>
    <property type="match status" value="1"/>
</dbReference>
<organism evidence="5 6">
    <name type="scientific">Nisaea acidiphila</name>
    <dbReference type="NCBI Taxonomy" id="1862145"/>
    <lineage>
        <taxon>Bacteria</taxon>
        <taxon>Pseudomonadati</taxon>
        <taxon>Pseudomonadota</taxon>
        <taxon>Alphaproteobacteria</taxon>
        <taxon>Rhodospirillales</taxon>
        <taxon>Thalassobaculaceae</taxon>
        <taxon>Nisaea</taxon>
    </lineage>
</organism>
<evidence type="ECO:0000313" key="6">
    <source>
        <dbReference type="Proteomes" id="UP001060336"/>
    </source>
</evidence>
<dbReference type="Pfam" id="PF14833">
    <property type="entry name" value="NAD_binding_11"/>
    <property type="match status" value="1"/>
</dbReference>
<accession>A0A9J7AV62</accession>
<dbReference type="AlphaFoldDB" id="A0A9J7AV62"/>
<dbReference type="PANTHER" id="PTHR43060:SF15">
    <property type="entry name" value="3-HYDROXYISOBUTYRATE DEHYDROGENASE-LIKE 1, MITOCHONDRIAL-RELATED"/>
    <property type="match status" value="1"/>
</dbReference>
<gene>
    <name evidence="5" type="ORF">NUH88_08105</name>
</gene>
<dbReference type="InterPro" id="IPR029154">
    <property type="entry name" value="HIBADH-like_NADP-bd"/>
</dbReference>
<dbReference type="InterPro" id="IPR013328">
    <property type="entry name" value="6PGD_dom2"/>
</dbReference>
<dbReference type="InterPro" id="IPR008927">
    <property type="entry name" value="6-PGluconate_DH-like_C_sf"/>
</dbReference>